<dbReference type="Pfam" id="PF02929">
    <property type="entry name" value="Bgal_small_N"/>
    <property type="match status" value="1"/>
</dbReference>
<dbReference type="InterPro" id="IPR036156">
    <property type="entry name" value="Beta-gal/glucu_dom_sf"/>
</dbReference>
<comment type="caution">
    <text evidence="10">The sequence shown here is derived from an EMBL/GenBank/DDBJ whole genome shotgun (WGS) entry which is preliminary data.</text>
</comment>
<dbReference type="InterPro" id="IPR004199">
    <property type="entry name" value="B-gal_small/dom_5"/>
</dbReference>
<evidence type="ECO:0000256" key="2">
    <source>
        <dbReference type="ARBA" id="ARBA00007401"/>
    </source>
</evidence>
<dbReference type="FunFam" id="3.20.20.80:FF:000121">
    <property type="entry name" value="Beta-galactosidase"/>
    <property type="match status" value="1"/>
</dbReference>
<dbReference type="InterPro" id="IPR023230">
    <property type="entry name" value="Glyco_hydro_2_CS"/>
</dbReference>
<feature type="signal peptide" evidence="8">
    <location>
        <begin position="1"/>
        <end position="22"/>
    </location>
</feature>
<dbReference type="PROSITE" id="PS00719">
    <property type="entry name" value="GLYCOSYL_HYDROL_F2_1"/>
    <property type="match status" value="1"/>
</dbReference>
<evidence type="ECO:0000256" key="4">
    <source>
        <dbReference type="ARBA" id="ARBA00022801"/>
    </source>
</evidence>
<dbReference type="AlphaFoldDB" id="A0A4U1BLN3"/>
<dbReference type="SUPFAM" id="SSF51445">
    <property type="entry name" value="(Trans)glycosidases"/>
    <property type="match status" value="1"/>
</dbReference>
<dbReference type="InterPro" id="IPR008979">
    <property type="entry name" value="Galactose-bd-like_sf"/>
</dbReference>
<dbReference type="GO" id="GO:0004565">
    <property type="term" value="F:beta-galactosidase activity"/>
    <property type="evidence" value="ECO:0007669"/>
    <property type="project" value="UniProtKB-EC"/>
</dbReference>
<dbReference type="InterPro" id="IPR013783">
    <property type="entry name" value="Ig-like_fold"/>
</dbReference>
<dbReference type="RefSeq" id="WP_136863747.1">
    <property type="nucleotide sequence ID" value="NZ_SWCJ01000009.1"/>
</dbReference>
<evidence type="ECO:0000313" key="11">
    <source>
        <dbReference type="Proteomes" id="UP000305675"/>
    </source>
</evidence>
<keyword evidence="8" id="KW-0732">Signal</keyword>
<dbReference type="Proteomes" id="UP000305675">
    <property type="component" value="Unassembled WGS sequence"/>
</dbReference>
<keyword evidence="4 7" id="KW-0378">Hydrolase</keyword>
<feature type="chain" id="PRO_5020428762" description="Beta-galactosidase" evidence="8">
    <location>
        <begin position="23"/>
        <end position="1047"/>
    </location>
</feature>
<dbReference type="InterPro" id="IPR006101">
    <property type="entry name" value="Glyco_hydro_2"/>
</dbReference>
<sequence length="1047" mass="118314">MSLISLRNVAIAGALLSNVVMAQERWQDHTVFQINKAKPRASFFGHTSSEAALSQAQVDSPNYLSLNGNWPFHWVEKPANAPADFYLPKFTPENWSEIHVPGNWESQGFGHAIYLDERYPFTTSWPDAPTDYNPTGSYRKTFTLPSNWQSRKVWLHVGAARSALTVYVNGKEVGYSQGAKTPAEFDISDYVTEGDNLLAFRIMRWSDASYLESQDMLRVTGIERDVYLYSTPKTYLADIDANAELNKNFSKGTVNLGITLRNEDQQEANYSVITKLLDPRLGMKTVSFKRSQLTIKAGAPNSQQIKHQIDAPALWSAETPNLYTLLVSVVDAEGQEIEATTQQIGFRHIQIQNSQLLVNGKAITIRGVDRHETDPYTGHVVSRARMEQDIRLMKQNNINAVRTAHYPNDPYWLTLTDRYGLYVVGEANIESHPLAISEDTQIGNEMSWYPAHLERVKRMVERDKNHPSIIIWSLGNEAGHGQVFEQMYDWVKQRDPSRPVQYEPAGLARYTDIFCPMYPSIERLEKFAANNPDRPGIMIEYAHAMGNSVGNLKEYWQVINRYPALQGGFIWDWVDQSWERTNDKGQTYLAYGKDYHPDLPTDGNFLNNGLVDPHRNPHPHLAEVKKVYQPFRFIQTRQGTIELNNRFDFISSSSYAFYWRLQRDGVTVATDKLAVPDTPAGASSLLTLPAAALATAGNGDYVLTLEARQAIPSFGLDTGHLIAWDQFELKRKTLSPVMPTEGKPLSYQAGQFSANGLQIGFNEQGWLNNITIDGQPLLTAPLVAQFWRPPTDNDLGNQMVEWADFWRHAASELVLERQSDEAHDGGHQFRRFYHHPQGISLEVRYLLAGDGRLEIELMLDADPALPKLPKFGLTTELEFPYRFLSWYGRGPEENYWDRNSGSAIGRYALPVDDAWHRYSRPQETGLRTDLRYVALRNQHGLGLMAIAQGPLQSSAWPFALAEIDYDPTKDGSESASGLVPVTSKHGGEIALANSVTWNLDYRQMGVGGDTSWGRPVHEQFTLNPGKHRFTLILVPLRAGEDASKHYR</sequence>
<dbReference type="InterPro" id="IPR011013">
    <property type="entry name" value="Gal_mutarotase_sf_dom"/>
</dbReference>
<dbReference type="PANTHER" id="PTHR46323:SF2">
    <property type="entry name" value="BETA-GALACTOSIDASE"/>
    <property type="match status" value="1"/>
</dbReference>
<dbReference type="PRINTS" id="PR00132">
    <property type="entry name" value="GLHYDRLASE2"/>
</dbReference>
<dbReference type="Gene3D" id="2.70.98.10">
    <property type="match status" value="1"/>
</dbReference>
<dbReference type="InterPro" id="IPR006104">
    <property type="entry name" value="Glyco_hydro_2_N"/>
</dbReference>
<dbReference type="Gene3D" id="2.60.120.260">
    <property type="entry name" value="Galactose-binding domain-like"/>
    <property type="match status" value="1"/>
</dbReference>
<feature type="domain" description="Beta galactosidase small chain/" evidence="9">
    <location>
        <begin position="751"/>
        <end position="1034"/>
    </location>
</feature>
<dbReference type="Gene3D" id="3.20.20.80">
    <property type="entry name" value="Glycosidases"/>
    <property type="match status" value="1"/>
</dbReference>
<dbReference type="PROSITE" id="PS00608">
    <property type="entry name" value="GLYCOSYL_HYDROL_F2_2"/>
    <property type="match status" value="1"/>
</dbReference>
<dbReference type="InterPro" id="IPR017853">
    <property type="entry name" value="GH"/>
</dbReference>
<dbReference type="SUPFAM" id="SSF49785">
    <property type="entry name" value="Galactose-binding domain-like"/>
    <property type="match status" value="1"/>
</dbReference>
<proteinExistence type="inferred from homology"/>
<dbReference type="SMART" id="SM01038">
    <property type="entry name" value="Bgal_small_N"/>
    <property type="match status" value="1"/>
</dbReference>
<dbReference type="PANTHER" id="PTHR46323">
    <property type="entry name" value="BETA-GALACTOSIDASE"/>
    <property type="match status" value="1"/>
</dbReference>
<dbReference type="SUPFAM" id="SSF49303">
    <property type="entry name" value="beta-Galactosidase/glucuronidase domain"/>
    <property type="match status" value="2"/>
</dbReference>
<dbReference type="EMBL" id="SWCJ01000009">
    <property type="protein sequence ID" value="TKB54198.1"/>
    <property type="molecule type" value="Genomic_DNA"/>
</dbReference>
<dbReference type="Pfam" id="PF00703">
    <property type="entry name" value="Glyco_hydro_2"/>
    <property type="match status" value="1"/>
</dbReference>
<evidence type="ECO:0000256" key="6">
    <source>
        <dbReference type="ARBA" id="ARBA00032230"/>
    </source>
</evidence>
<dbReference type="OrthoDB" id="9758603at2"/>
<evidence type="ECO:0000256" key="3">
    <source>
        <dbReference type="ARBA" id="ARBA00012756"/>
    </source>
</evidence>
<dbReference type="GO" id="GO:0009341">
    <property type="term" value="C:beta-galactosidase complex"/>
    <property type="evidence" value="ECO:0007669"/>
    <property type="project" value="InterPro"/>
</dbReference>
<keyword evidence="5 7" id="KW-0326">Glycosidase</keyword>
<dbReference type="SUPFAM" id="SSF74650">
    <property type="entry name" value="Galactose mutarotase-like"/>
    <property type="match status" value="1"/>
</dbReference>
<dbReference type="Pfam" id="PF02837">
    <property type="entry name" value="Glyco_hydro_2_N"/>
    <property type="match status" value="1"/>
</dbReference>
<evidence type="ECO:0000256" key="1">
    <source>
        <dbReference type="ARBA" id="ARBA00001412"/>
    </source>
</evidence>
<dbReference type="Pfam" id="PF02836">
    <property type="entry name" value="Glyco_hydro_2_C"/>
    <property type="match status" value="1"/>
</dbReference>
<accession>A0A4U1BLN3</accession>
<evidence type="ECO:0000259" key="9">
    <source>
        <dbReference type="SMART" id="SM01038"/>
    </source>
</evidence>
<dbReference type="Gene3D" id="2.60.40.10">
    <property type="entry name" value="Immunoglobulins"/>
    <property type="match status" value="2"/>
</dbReference>
<dbReference type="InterPro" id="IPR006103">
    <property type="entry name" value="Glyco_hydro_2_cat"/>
</dbReference>
<evidence type="ECO:0000256" key="5">
    <source>
        <dbReference type="ARBA" id="ARBA00023295"/>
    </source>
</evidence>
<evidence type="ECO:0000313" key="10">
    <source>
        <dbReference type="EMBL" id="TKB54198.1"/>
    </source>
</evidence>
<comment type="similarity">
    <text evidence="2 7">Belongs to the glycosyl hydrolase 2 family.</text>
</comment>
<protein>
    <recommendedName>
        <fullName evidence="3 7">Beta-galactosidase</fullName>
        <ecNumber evidence="3 7">3.2.1.23</ecNumber>
    </recommendedName>
    <alternativeName>
        <fullName evidence="6 7">Lactase</fullName>
    </alternativeName>
</protein>
<dbReference type="InterPro" id="IPR006102">
    <property type="entry name" value="Ig-like_GH2"/>
</dbReference>
<dbReference type="InterPro" id="IPR032312">
    <property type="entry name" value="LacZ_4"/>
</dbReference>
<name>A0A4U1BLN3_9GAMM</name>
<dbReference type="InterPro" id="IPR014718">
    <property type="entry name" value="GH-type_carb-bd"/>
</dbReference>
<dbReference type="InterPro" id="IPR023232">
    <property type="entry name" value="Glyco_hydro_2_AS"/>
</dbReference>
<organism evidence="10 11">
    <name type="scientific">Ferrimonas aestuarii</name>
    <dbReference type="NCBI Taxonomy" id="2569539"/>
    <lineage>
        <taxon>Bacteria</taxon>
        <taxon>Pseudomonadati</taxon>
        <taxon>Pseudomonadota</taxon>
        <taxon>Gammaproteobacteria</taxon>
        <taxon>Alteromonadales</taxon>
        <taxon>Ferrimonadaceae</taxon>
        <taxon>Ferrimonas</taxon>
    </lineage>
</organism>
<keyword evidence="11" id="KW-1185">Reference proteome</keyword>
<reference evidence="10 11" key="1">
    <citation type="submission" date="2019-04" db="EMBL/GenBank/DDBJ databases">
        <authorList>
            <person name="Hwang J.C."/>
        </authorList>
    </citation>
    <scope>NUCLEOTIDE SEQUENCE [LARGE SCALE GENOMIC DNA]</scope>
    <source>
        <strain evidence="10 11">IMCC35002</strain>
    </source>
</reference>
<evidence type="ECO:0000256" key="7">
    <source>
        <dbReference type="RuleBase" id="RU361154"/>
    </source>
</evidence>
<dbReference type="EC" id="3.2.1.23" evidence="3 7"/>
<evidence type="ECO:0000256" key="8">
    <source>
        <dbReference type="SAM" id="SignalP"/>
    </source>
</evidence>
<dbReference type="GO" id="GO:0005990">
    <property type="term" value="P:lactose catabolic process"/>
    <property type="evidence" value="ECO:0007669"/>
    <property type="project" value="TreeGrafter"/>
</dbReference>
<comment type="catalytic activity">
    <reaction evidence="1 7">
        <text>Hydrolysis of terminal non-reducing beta-D-galactose residues in beta-D-galactosides.</text>
        <dbReference type="EC" id="3.2.1.23"/>
    </reaction>
</comment>
<gene>
    <name evidence="10" type="ORF">FCL42_12440</name>
</gene>
<dbReference type="Pfam" id="PF16353">
    <property type="entry name" value="LacZ_4"/>
    <property type="match status" value="1"/>
</dbReference>
<dbReference type="GO" id="GO:0030246">
    <property type="term" value="F:carbohydrate binding"/>
    <property type="evidence" value="ECO:0007669"/>
    <property type="project" value="InterPro"/>
</dbReference>
<dbReference type="InterPro" id="IPR050347">
    <property type="entry name" value="Bact_Beta-galactosidase"/>
</dbReference>